<evidence type="ECO:0000313" key="2">
    <source>
        <dbReference type="EMBL" id="AFY81424.1"/>
    </source>
</evidence>
<dbReference type="OrthoDB" id="935695at2"/>
<dbReference type="SUPFAM" id="SSF55486">
    <property type="entry name" value="Metalloproteases ('zincins'), catalytic domain"/>
    <property type="match status" value="1"/>
</dbReference>
<evidence type="ECO:0000256" key="1">
    <source>
        <dbReference type="SAM" id="MobiDB-lite"/>
    </source>
</evidence>
<feature type="region of interest" description="Disordered" evidence="1">
    <location>
        <begin position="303"/>
        <end position="330"/>
    </location>
</feature>
<dbReference type="InterPro" id="IPR025644">
    <property type="entry name" value="DUF4344"/>
</dbReference>
<sequence length="330" mass="37686">MRWLKVTASLLMLMLMSFLTTISPLLSQSSLSHNLSRETAEEIHNQATQTPPIQLAQNSGGGRIRVVYHEGTDERSRRLVNGFRENGAFDKFAESISNTFNLPTDKNLTITFQNCGQANAFYNPTSREIVMCSELWWDSDYLFRAYNFAAELPQELAIITEPNTGYVFLFVLLHEFGHALIDILDIPVVGREEDAVDQFSTMFLLVGNSSSEARKKIILSTITWFVLSAKRKEDEGRQPAYWGQHPLEQQRMYNIACLWYGNNPEELEYTGVTNLLRGQAPQCPQRYQRLVADWNQLLKSHLRNRNSSNNSSPNSNSGQNTNPSEPNRIW</sequence>
<dbReference type="eggNOG" id="COG2856">
    <property type="taxonomic scope" value="Bacteria"/>
</dbReference>
<dbReference type="InParanoid" id="K9THC3"/>
<name>K9THC3_9CYAN</name>
<evidence type="ECO:0000313" key="3">
    <source>
        <dbReference type="Proteomes" id="UP000010367"/>
    </source>
</evidence>
<evidence type="ECO:0008006" key="4">
    <source>
        <dbReference type="Google" id="ProtNLM"/>
    </source>
</evidence>
<proteinExistence type="predicted"/>
<accession>K9THC3</accession>
<keyword evidence="3" id="KW-1185">Reference proteome</keyword>
<dbReference type="HOGENOM" id="CLU_066427_0_0_3"/>
<dbReference type="AlphaFoldDB" id="K9THC3"/>
<dbReference type="Proteomes" id="UP000010367">
    <property type="component" value="Chromosome"/>
</dbReference>
<reference evidence="2 3" key="1">
    <citation type="submission" date="2012-06" db="EMBL/GenBank/DDBJ databases">
        <title>Finished chromosome of genome of Oscillatoria acuminata PCC 6304.</title>
        <authorList>
            <consortium name="US DOE Joint Genome Institute"/>
            <person name="Gugger M."/>
            <person name="Coursin T."/>
            <person name="Rippka R."/>
            <person name="Tandeau De Marsac N."/>
            <person name="Huntemann M."/>
            <person name="Wei C.-L."/>
            <person name="Han J."/>
            <person name="Detter J.C."/>
            <person name="Han C."/>
            <person name="Tapia R."/>
            <person name="Davenport K."/>
            <person name="Daligault H."/>
            <person name="Erkkila T."/>
            <person name="Gu W."/>
            <person name="Munk A.C.C."/>
            <person name="Teshima H."/>
            <person name="Xu Y."/>
            <person name="Chain P."/>
            <person name="Chen A."/>
            <person name="Krypides N."/>
            <person name="Mavromatis K."/>
            <person name="Markowitz V."/>
            <person name="Szeto E."/>
            <person name="Ivanova N."/>
            <person name="Mikhailova N."/>
            <person name="Ovchinnikova G."/>
            <person name="Pagani I."/>
            <person name="Pati A."/>
            <person name="Goodwin L."/>
            <person name="Peters L."/>
            <person name="Pitluck S."/>
            <person name="Woyke T."/>
            <person name="Kerfeld C."/>
        </authorList>
    </citation>
    <scope>NUCLEOTIDE SEQUENCE [LARGE SCALE GENOMIC DNA]</scope>
    <source>
        <strain evidence="2 3">PCC 6304</strain>
    </source>
</reference>
<dbReference type="RefSeq" id="WP_015148068.1">
    <property type="nucleotide sequence ID" value="NC_019693.1"/>
</dbReference>
<dbReference type="Pfam" id="PF14247">
    <property type="entry name" value="DUF4344"/>
    <property type="match status" value="1"/>
</dbReference>
<organism evidence="2 3">
    <name type="scientific">Oscillatoria acuminata PCC 6304</name>
    <dbReference type="NCBI Taxonomy" id="56110"/>
    <lineage>
        <taxon>Bacteria</taxon>
        <taxon>Bacillati</taxon>
        <taxon>Cyanobacteriota</taxon>
        <taxon>Cyanophyceae</taxon>
        <taxon>Oscillatoriophycideae</taxon>
        <taxon>Oscillatoriales</taxon>
        <taxon>Oscillatoriaceae</taxon>
        <taxon>Oscillatoria</taxon>
    </lineage>
</organism>
<dbReference type="EMBL" id="CP003607">
    <property type="protein sequence ID" value="AFY81424.1"/>
    <property type="molecule type" value="Genomic_DNA"/>
</dbReference>
<gene>
    <name evidence="2" type="ORF">Oscil6304_1743</name>
</gene>
<protein>
    <recommendedName>
        <fullName evidence="4">Metallopeptidase</fullName>
    </recommendedName>
</protein>
<dbReference type="KEGG" id="oac:Oscil6304_1743"/>
<feature type="compositionally biased region" description="Low complexity" evidence="1">
    <location>
        <begin position="305"/>
        <end position="324"/>
    </location>
</feature>
<dbReference type="STRING" id="56110.Oscil6304_1743"/>